<dbReference type="SUPFAM" id="SSF52540">
    <property type="entry name" value="P-loop containing nucleoside triphosphate hydrolases"/>
    <property type="match status" value="1"/>
</dbReference>
<evidence type="ECO:0000313" key="6">
    <source>
        <dbReference type="EMBL" id="QFY41533.1"/>
    </source>
</evidence>
<dbReference type="InterPro" id="IPR050153">
    <property type="entry name" value="Metal_Ion_Import_ABC"/>
</dbReference>
<dbReference type="Gene3D" id="3.40.50.300">
    <property type="entry name" value="P-loop containing nucleotide triphosphate hydrolases"/>
    <property type="match status" value="1"/>
</dbReference>
<keyword evidence="3" id="KW-0547">Nucleotide-binding</keyword>
<dbReference type="InterPro" id="IPR003439">
    <property type="entry name" value="ABC_transporter-like_ATP-bd"/>
</dbReference>
<dbReference type="PANTHER" id="PTHR42734:SF6">
    <property type="entry name" value="MOLYBDATE IMPORT ATP-BINDING PROTEIN MOLC"/>
    <property type="match status" value="1"/>
</dbReference>
<evidence type="ECO:0000259" key="5">
    <source>
        <dbReference type="PROSITE" id="PS50893"/>
    </source>
</evidence>
<dbReference type="FunCoup" id="A0A5Q0BC60">
    <property type="interactions" value="402"/>
</dbReference>
<evidence type="ECO:0000256" key="4">
    <source>
        <dbReference type="ARBA" id="ARBA00022840"/>
    </source>
</evidence>
<dbReference type="PANTHER" id="PTHR42734">
    <property type="entry name" value="METAL TRANSPORT SYSTEM ATP-BINDING PROTEIN TM_0124-RELATED"/>
    <property type="match status" value="1"/>
</dbReference>
<dbReference type="Pfam" id="PF00005">
    <property type="entry name" value="ABC_tran"/>
    <property type="match status" value="1"/>
</dbReference>
<dbReference type="PROSITE" id="PS00211">
    <property type="entry name" value="ABC_TRANSPORTER_1"/>
    <property type="match status" value="1"/>
</dbReference>
<evidence type="ECO:0000256" key="1">
    <source>
        <dbReference type="ARBA" id="ARBA00005417"/>
    </source>
</evidence>
<dbReference type="GO" id="GO:0005524">
    <property type="term" value="F:ATP binding"/>
    <property type="evidence" value="ECO:0007669"/>
    <property type="project" value="UniProtKB-KW"/>
</dbReference>
<reference evidence="6 7" key="1">
    <citation type="submission" date="2019-09" db="EMBL/GenBank/DDBJ databases">
        <title>Ecophysiology of the spiral-shaped methanotroph Methylospira mobilis as revealed by the complete genome sequence.</title>
        <authorList>
            <person name="Oshkin I.Y."/>
            <person name="Dedysh S.N."/>
            <person name="Miroshnikov K."/>
            <person name="Danilova O.V."/>
            <person name="Hakobyan A."/>
            <person name="Liesack W."/>
        </authorList>
    </citation>
    <scope>NUCLEOTIDE SEQUENCE [LARGE SCALE GENOMIC DNA]</scope>
    <source>
        <strain evidence="6 7">Shm1</strain>
    </source>
</reference>
<dbReference type="GO" id="GO:0016887">
    <property type="term" value="F:ATP hydrolysis activity"/>
    <property type="evidence" value="ECO:0007669"/>
    <property type="project" value="InterPro"/>
</dbReference>
<gene>
    <name evidence="6" type="ORF">F6R98_01925</name>
</gene>
<dbReference type="RefSeq" id="WP_153247516.1">
    <property type="nucleotide sequence ID" value="NZ_CP044205.1"/>
</dbReference>
<accession>A0A5Q0BC60</accession>
<evidence type="ECO:0000256" key="3">
    <source>
        <dbReference type="ARBA" id="ARBA00022741"/>
    </source>
</evidence>
<dbReference type="OrthoDB" id="6461291at2"/>
<dbReference type="InterPro" id="IPR003593">
    <property type="entry name" value="AAA+_ATPase"/>
</dbReference>
<evidence type="ECO:0000256" key="2">
    <source>
        <dbReference type="ARBA" id="ARBA00022448"/>
    </source>
</evidence>
<organism evidence="6 7">
    <name type="scientific">Candidatus Methylospira mobilis</name>
    <dbReference type="NCBI Taxonomy" id="1808979"/>
    <lineage>
        <taxon>Bacteria</taxon>
        <taxon>Pseudomonadati</taxon>
        <taxon>Pseudomonadota</taxon>
        <taxon>Gammaproteobacteria</taxon>
        <taxon>Methylococcales</taxon>
        <taxon>Methylococcaceae</taxon>
        <taxon>Candidatus Methylospira</taxon>
    </lineage>
</organism>
<keyword evidence="7" id="KW-1185">Reference proteome</keyword>
<dbReference type="EMBL" id="CP044205">
    <property type="protein sequence ID" value="QFY41533.1"/>
    <property type="molecule type" value="Genomic_DNA"/>
</dbReference>
<dbReference type="AlphaFoldDB" id="A0A5Q0BC60"/>
<dbReference type="CDD" id="cd03214">
    <property type="entry name" value="ABC_Iron-Siderophores_B12_Hemin"/>
    <property type="match status" value="1"/>
</dbReference>
<dbReference type="SMART" id="SM00382">
    <property type="entry name" value="AAA"/>
    <property type="match status" value="1"/>
</dbReference>
<dbReference type="Proteomes" id="UP000325755">
    <property type="component" value="Chromosome"/>
</dbReference>
<keyword evidence="4 6" id="KW-0067">ATP-binding</keyword>
<evidence type="ECO:0000313" key="7">
    <source>
        <dbReference type="Proteomes" id="UP000325755"/>
    </source>
</evidence>
<feature type="domain" description="ABC transporter" evidence="5">
    <location>
        <begin position="5"/>
        <end position="240"/>
    </location>
</feature>
<dbReference type="PROSITE" id="PS50893">
    <property type="entry name" value="ABC_TRANSPORTER_2"/>
    <property type="match status" value="1"/>
</dbReference>
<keyword evidence="2" id="KW-0813">Transport</keyword>
<name>A0A5Q0BC60_9GAMM</name>
<dbReference type="KEGG" id="mmob:F6R98_01925"/>
<dbReference type="FunFam" id="3.40.50.300:FF:000134">
    <property type="entry name" value="Iron-enterobactin ABC transporter ATP-binding protein"/>
    <property type="match status" value="1"/>
</dbReference>
<protein>
    <submittedName>
        <fullName evidence="6">ABC transporter ATP-binding protein</fullName>
    </submittedName>
</protein>
<dbReference type="InParanoid" id="A0A5Q0BC60"/>
<dbReference type="InterPro" id="IPR017871">
    <property type="entry name" value="ABC_transporter-like_CS"/>
</dbReference>
<proteinExistence type="inferred from homology"/>
<sequence length="252" mass="27724">MNGVLEARHVGFAYRSRTVLQDISLELRNGETISLLGPNGSGKTTLLKILLGIKQPDSGQVLLDGKPLPQLKPRQVATKLAYVPQDHAMAFPFSVSDVVLMGRLPHLGLFGAYRKEDRAHAEQALQKMGIAHLSARPYNEISGGERQLALIARALAQGAKTLIMDEPVSGLDFGNQLLLLSRLKALSEEGYAVLHSTHYPDHAQLVSTRVLMLKNGCLIADGRPRDLIDEKQIRGLYDIGPEAAHLLKYRIW</sequence>
<comment type="similarity">
    <text evidence="1">Belongs to the ABC transporter superfamily.</text>
</comment>
<dbReference type="InterPro" id="IPR027417">
    <property type="entry name" value="P-loop_NTPase"/>
</dbReference>